<evidence type="ECO:0000256" key="1">
    <source>
        <dbReference type="ARBA" id="ARBA00038310"/>
    </source>
</evidence>
<dbReference type="AlphaFoldDB" id="A0A5J5IHS7"/>
<keyword evidence="3" id="KW-0378">Hydrolase</keyword>
<sequence>MPKIDSHQHFWKFDPIRDTWIPDEMALLRKDFLPDQFAPLLEQNGFDGCVTVQSEQAEIENVFQLENAKNNKFIKGIVGWVDFQAKNVGQKLSYYKEFEKIKGFRHILQGEAHRDLMLKTEFLRGIEALGEYDYTYDILIYADQVKFTKEFVAKFPNQKFVIDHLAKPYIKRKEIDGWKKDIQQVAEYENVSCKISGFLTEADMKHWKEEDFIPYFDVVVESFGIDRIMFGSDWPVCLGGADYNTVVNIMKKYFLSFTVNEQDKFFGDNAIKFYNL</sequence>
<evidence type="ECO:0000259" key="2">
    <source>
        <dbReference type="Pfam" id="PF04909"/>
    </source>
</evidence>
<proteinExistence type="inferred from homology"/>
<dbReference type="PANTHER" id="PTHR43569:SF2">
    <property type="entry name" value="AMIDOHYDROLASE-RELATED DOMAIN-CONTAINING PROTEIN"/>
    <property type="match status" value="1"/>
</dbReference>
<dbReference type="EMBL" id="VYQF01000005">
    <property type="protein sequence ID" value="KAA9037584.1"/>
    <property type="molecule type" value="Genomic_DNA"/>
</dbReference>
<accession>A0A5J5IHS7</accession>
<dbReference type="RefSeq" id="WP_150415819.1">
    <property type="nucleotide sequence ID" value="NZ_VYQF01000005.1"/>
</dbReference>
<dbReference type="Gene3D" id="3.20.20.140">
    <property type="entry name" value="Metal-dependent hydrolases"/>
    <property type="match status" value="1"/>
</dbReference>
<comment type="similarity">
    <text evidence="1">Belongs to the metallo-dependent hydrolases superfamily.</text>
</comment>
<dbReference type="Pfam" id="PF04909">
    <property type="entry name" value="Amidohydro_2"/>
    <property type="match status" value="1"/>
</dbReference>
<dbReference type="Proteomes" id="UP000326903">
    <property type="component" value="Unassembled WGS sequence"/>
</dbReference>
<dbReference type="PANTHER" id="PTHR43569">
    <property type="entry name" value="AMIDOHYDROLASE"/>
    <property type="match status" value="1"/>
</dbReference>
<gene>
    <name evidence="3" type="ORF">FW778_15935</name>
</gene>
<evidence type="ECO:0000313" key="3">
    <source>
        <dbReference type="EMBL" id="KAA9037584.1"/>
    </source>
</evidence>
<reference evidence="3 4" key="1">
    <citation type="submission" date="2019-09" db="EMBL/GenBank/DDBJ databases">
        <title>Draft genome sequence of Ginsengibacter sp. BR5-29.</title>
        <authorList>
            <person name="Im W.-T."/>
        </authorList>
    </citation>
    <scope>NUCLEOTIDE SEQUENCE [LARGE SCALE GENOMIC DNA]</scope>
    <source>
        <strain evidence="3 4">BR5-29</strain>
    </source>
</reference>
<dbReference type="GO" id="GO:0016787">
    <property type="term" value="F:hydrolase activity"/>
    <property type="evidence" value="ECO:0007669"/>
    <property type="project" value="UniProtKB-KW"/>
</dbReference>
<protein>
    <submittedName>
        <fullName evidence="3">Amidohydrolase family protein</fullName>
    </submittedName>
</protein>
<keyword evidence="4" id="KW-1185">Reference proteome</keyword>
<name>A0A5J5IHS7_9BACT</name>
<dbReference type="InterPro" id="IPR052350">
    <property type="entry name" value="Metallo-dep_Lactonases"/>
</dbReference>
<evidence type="ECO:0000313" key="4">
    <source>
        <dbReference type="Proteomes" id="UP000326903"/>
    </source>
</evidence>
<dbReference type="InterPro" id="IPR032466">
    <property type="entry name" value="Metal_Hydrolase"/>
</dbReference>
<feature type="domain" description="Amidohydrolase-related" evidence="2">
    <location>
        <begin position="4"/>
        <end position="276"/>
    </location>
</feature>
<organism evidence="3 4">
    <name type="scientific">Ginsengibacter hankyongi</name>
    <dbReference type="NCBI Taxonomy" id="2607284"/>
    <lineage>
        <taxon>Bacteria</taxon>
        <taxon>Pseudomonadati</taxon>
        <taxon>Bacteroidota</taxon>
        <taxon>Chitinophagia</taxon>
        <taxon>Chitinophagales</taxon>
        <taxon>Chitinophagaceae</taxon>
        <taxon>Ginsengibacter</taxon>
    </lineage>
</organism>
<dbReference type="InterPro" id="IPR006680">
    <property type="entry name" value="Amidohydro-rel"/>
</dbReference>
<dbReference type="SUPFAM" id="SSF51556">
    <property type="entry name" value="Metallo-dependent hydrolases"/>
    <property type="match status" value="1"/>
</dbReference>
<comment type="caution">
    <text evidence="3">The sequence shown here is derived from an EMBL/GenBank/DDBJ whole genome shotgun (WGS) entry which is preliminary data.</text>
</comment>